<dbReference type="NCBIfam" id="NF009318">
    <property type="entry name" value="PRK12674.2-3"/>
    <property type="match status" value="1"/>
</dbReference>
<dbReference type="RefSeq" id="WP_011274271.1">
    <property type="nucleotide sequence ID" value="NZ_JAKMUT010000001.1"/>
</dbReference>
<dbReference type="GO" id="GO:0015297">
    <property type="term" value="F:antiporter activity"/>
    <property type="evidence" value="ECO:0007669"/>
    <property type="project" value="InterPro"/>
</dbReference>
<dbReference type="GO" id="GO:0098662">
    <property type="term" value="P:inorganic cation transmembrane transport"/>
    <property type="evidence" value="ECO:0007669"/>
    <property type="project" value="InterPro"/>
</dbReference>
<dbReference type="Pfam" id="PF03334">
    <property type="entry name" value="PhaG_MnhG_YufB"/>
    <property type="match status" value="1"/>
</dbReference>
<feature type="transmembrane region" description="Helical" evidence="1">
    <location>
        <begin position="87"/>
        <end position="107"/>
    </location>
</feature>
<accession>A0A9X3RFI1</accession>
<gene>
    <name evidence="2" type="ORF">L8V00_00195</name>
</gene>
<keyword evidence="1" id="KW-0472">Membrane</keyword>
<dbReference type="InterPro" id="IPR005133">
    <property type="entry name" value="PhaG_MnhG_YufB"/>
</dbReference>
<dbReference type="EMBL" id="JAKMUT010000001">
    <property type="protein sequence ID" value="MCZ9288636.1"/>
    <property type="molecule type" value="Genomic_DNA"/>
</dbReference>
<evidence type="ECO:0000256" key="1">
    <source>
        <dbReference type="SAM" id="Phobius"/>
    </source>
</evidence>
<evidence type="ECO:0000313" key="2">
    <source>
        <dbReference type="EMBL" id="MCZ9288636.1"/>
    </source>
</evidence>
<keyword evidence="3" id="KW-1185">Reference proteome</keyword>
<reference evidence="2" key="1">
    <citation type="submission" date="2022-02" db="EMBL/GenBank/DDBJ databases">
        <title>Corynebacterium sp. from urogenital microbiome.</title>
        <authorList>
            <person name="Cappelli E.A."/>
            <person name="Ribeiro T.G."/>
            <person name="Peixe L."/>
        </authorList>
    </citation>
    <scope>NUCLEOTIDE SEQUENCE</scope>
    <source>
        <strain evidence="2">C8Ua_174</strain>
    </source>
</reference>
<sequence>MSTTILAAAGEMVEFSEPGWLGAITAGVLAILGAIFIFVSARAMYLAPDALSQVNMVGPAVGVGLPLLISANLVYSWSTEGFVLGELIRAIVAITALLVIGAVGSYVMGRALHATHWDHTVPLSGGQKAKEPK</sequence>
<feature type="transmembrane region" description="Helical" evidence="1">
    <location>
        <begin position="20"/>
        <end position="45"/>
    </location>
</feature>
<evidence type="ECO:0000313" key="3">
    <source>
        <dbReference type="Proteomes" id="UP001146469"/>
    </source>
</evidence>
<feature type="transmembrane region" description="Helical" evidence="1">
    <location>
        <begin position="57"/>
        <end position="75"/>
    </location>
</feature>
<proteinExistence type="predicted"/>
<protein>
    <submittedName>
        <fullName evidence="2">Na+/H+ antiporter subunit G</fullName>
    </submittedName>
</protein>
<dbReference type="AlphaFoldDB" id="A0A9X3RFI1"/>
<keyword evidence="1" id="KW-1133">Transmembrane helix</keyword>
<dbReference type="Proteomes" id="UP001146469">
    <property type="component" value="Unassembled WGS sequence"/>
</dbReference>
<name>A0A9X3RFI1_9CORY</name>
<dbReference type="NCBIfam" id="NF009319">
    <property type="entry name" value="PRK12674.2-4"/>
    <property type="match status" value="1"/>
</dbReference>
<keyword evidence="1" id="KW-0812">Transmembrane</keyword>
<organism evidence="2 3">
    <name type="scientific">Corynebacterium evansiae</name>
    <dbReference type="NCBI Taxonomy" id="2913499"/>
    <lineage>
        <taxon>Bacteria</taxon>
        <taxon>Bacillati</taxon>
        <taxon>Actinomycetota</taxon>
        <taxon>Actinomycetes</taxon>
        <taxon>Mycobacteriales</taxon>
        <taxon>Corynebacteriaceae</taxon>
        <taxon>Corynebacterium</taxon>
    </lineage>
</organism>
<comment type="caution">
    <text evidence="2">The sequence shown here is derived from an EMBL/GenBank/DDBJ whole genome shotgun (WGS) entry which is preliminary data.</text>
</comment>